<keyword evidence="4 5" id="KW-0963">Cytoplasm</keyword>
<dbReference type="PANTHER" id="PTHR33602">
    <property type="entry name" value="REGULATORY PROTEIN RECX FAMILY PROTEIN"/>
    <property type="match status" value="1"/>
</dbReference>
<evidence type="ECO:0000256" key="1">
    <source>
        <dbReference type="ARBA" id="ARBA00004496"/>
    </source>
</evidence>
<dbReference type="RefSeq" id="WP_055654342.1">
    <property type="nucleotide sequence ID" value="NZ_CXST01000001.1"/>
</dbReference>
<dbReference type="AlphaFoldDB" id="A0A0M6Y0G2"/>
<evidence type="ECO:0000313" key="8">
    <source>
        <dbReference type="Proteomes" id="UP000048926"/>
    </source>
</evidence>
<sequence>MAGKPRYKQPTEDRLIKSALHYLERYATSAANLRKVLERKVLKACMSLELDPADYADLIDAVVEKCVQTGLVNDKTYAETKTAGLRRRGGSTRKIEAQLAAKGVDRETIHTVLAQDERSDEEAARIFARRRRLGQYRTTRTRDDRRDKDLAAMCRAGFSFEIARKVIDADDSD</sequence>
<dbReference type="Pfam" id="PF02631">
    <property type="entry name" value="RecX_HTH2"/>
    <property type="match status" value="1"/>
</dbReference>
<dbReference type="InterPro" id="IPR036388">
    <property type="entry name" value="WH-like_DNA-bd_sf"/>
</dbReference>
<reference evidence="8" key="1">
    <citation type="submission" date="2015-07" db="EMBL/GenBank/DDBJ databases">
        <authorList>
            <person name="Rodrigo-Torres Lidia"/>
            <person name="Arahal R.David."/>
        </authorList>
    </citation>
    <scope>NUCLEOTIDE SEQUENCE [LARGE SCALE GENOMIC DNA]</scope>
    <source>
        <strain evidence="8">CECT 4801</strain>
    </source>
</reference>
<dbReference type="GO" id="GO:0005737">
    <property type="term" value="C:cytoplasm"/>
    <property type="evidence" value="ECO:0007669"/>
    <property type="project" value="UniProtKB-SubCell"/>
</dbReference>
<keyword evidence="8" id="KW-1185">Reference proteome</keyword>
<dbReference type="InterPro" id="IPR003783">
    <property type="entry name" value="Regulatory_RecX"/>
</dbReference>
<organism evidence="7 8">
    <name type="scientific">Roseibium aggregatum</name>
    <dbReference type="NCBI Taxonomy" id="187304"/>
    <lineage>
        <taxon>Bacteria</taxon>
        <taxon>Pseudomonadati</taxon>
        <taxon>Pseudomonadota</taxon>
        <taxon>Alphaproteobacteria</taxon>
        <taxon>Hyphomicrobiales</taxon>
        <taxon>Stappiaceae</taxon>
        <taxon>Roseibium</taxon>
    </lineage>
</organism>
<dbReference type="PANTHER" id="PTHR33602:SF1">
    <property type="entry name" value="REGULATORY PROTEIN RECX FAMILY PROTEIN"/>
    <property type="match status" value="1"/>
</dbReference>
<dbReference type="GO" id="GO:0006282">
    <property type="term" value="P:regulation of DNA repair"/>
    <property type="evidence" value="ECO:0007669"/>
    <property type="project" value="UniProtKB-UniRule"/>
</dbReference>
<proteinExistence type="inferred from homology"/>
<gene>
    <name evidence="5" type="primary">recX</name>
    <name evidence="7" type="ORF">LAL4801_00756</name>
</gene>
<evidence type="ECO:0000259" key="6">
    <source>
        <dbReference type="Pfam" id="PF02631"/>
    </source>
</evidence>
<dbReference type="OrthoDB" id="5507982at2"/>
<comment type="function">
    <text evidence="5">Modulates RecA activity.</text>
</comment>
<accession>A0A0M6Y0G2</accession>
<evidence type="ECO:0000256" key="2">
    <source>
        <dbReference type="ARBA" id="ARBA00009695"/>
    </source>
</evidence>
<comment type="similarity">
    <text evidence="2 5">Belongs to the RecX family.</text>
</comment>
<protein>
    <recommendedName>
        <fullName evidence="3 5">Regulatory protein RecX</fullName>
    </recommendedName>
</protein>
<dbReference type="EMBL" id="CXST01000001">
    <property type="protein sequence ID" value="CTQ42329.1"/>
    <property type="molecule type" value="Genomic_DNA"/>
</dbReference>
<dbReference type="Proteomes" id="UP000048926">
    <property type="component" value="Unassembled WGS sequence"/>
</dbReference>
<evidence type="ECO:0000313" key="7">
    <source>
        <dbReference type="EMBL" id="CTQ42329.1"/>
    </source>
</evidence>
<dbReference type="InterPro" id="IPR053924">
    <property type="entry name" value="RecX_HTH_2nd"/>
</dbReference>
<name>A0A0M6Y0G2_9HYPH</name>
<dbReference type="HAMAP" id="MF_01114">
    <property type="entry name" value="RecX"/>
    <property type="match status" value="1"/>
</dbReference>
<comment type="subcellular location">
    <subcellularLocation>
        <location evidence="1 5">Cytoplasm</location>
    </subcellularLocation>
</comment>
<feature type="domain" description="RecX second three-helical" evidence="6">
    <location>
        <begin position="73"/>
        <end position="113"/>
    </location>
</feature>
<dbReference type="Gene3D" id="1.10.10.10">
    <property type="entry name" value="Winged helix-like DNA-binding domain superfamily/Winged helix DNA-binding domain"/>
    <property type="match status" value="1"/>
</dbReference>
<dbReference type="STRING" id="187304.B0E33_26370"/>
<evidence type="ECO:0000256" key="4">
    <source>
        <dbReference type="ARBA" id="ARBA00022490"/>
    </source>
</evidence>
<evidence type="ECO:0000256" key="5">
    <source>
        <dbReference type="HAMAP-Rule" id="MF_01114"/>
    </source>
</evidence>
<evidence type="ECO:0000256" key="3">
    <source>
        <dbReference type="ARBA" id="ARBA00018111"/>
    </source>
</evidence>